<organism evidence="3 4">
    <name type="scientific">Idiomarina ramblicola</name>
    <dbReference type="NCBI Taxonomy" id="263724"/>
    <lineage>
        <taxon>Bacteria</taxon>
        <taxon>Pseudomonadati</taxon>
        <taxon>Pseudomonadota</taxon>
        <taxon>Gammaproteobacteria</taxon>
        <taxon>Alteromonadales</taxon>
        <taxon>Idiomarinaceae</taxon>
        <taxon>Idiomarina</taxon>
    </lineage>
</organism>
<reference evidence="4" key="1">
    <citation type="journal article" date="2018" name="Front. Microbiol.">
        <title>Genome-Based Analysis Reveals the Taxonomy and Diversity of the Family Idiomarinaceae.</title>
        <authorList>
            <person name="Liu Y."/>
            <person name="Lai Q."/>
            <person name="Shao Z."/>
        </authorList>
    </citation>
    <scope>NUCLEOTIDE SEQUENCE [LARGE SCALE GENOMIC DNA]</scope>
    <source>
        <strain evidence="4">R22</strain>
    </source>
</reference>
<feature type="chain" id="PRO_5018998129" evidence="1">
    <location>
        <begin position="19"/>
        <end position="144"/>
    </location>
</feature>
<evidence type="ECO:0000313" key="4">
    <source>
        <dbReference type="Proteomes" id="UP000288058"/>
    </source>
</evidence>
<evidence type="ECO:0000256" key="1">
    <source>
        <dbReference type="SAM" id="SignalP"/>
    </source>
</evidence>
<dbReference type="SUPFAM" id="SSF54427">
    <property type="entry name" value="NTF2-like"/>
    <property type="match status" value="1"/>
</dbReference>
<proteinExistence type="predicted"/>
<keyword evidence="4" id="KW-1185">Reference proteome</keyword>
<feature type="signal peptide" evidence="1">
    <location>
        <begin position="1"/>
        <end position="18"/>
    </location>
</feature>
<dbReference type="InterPro" id="IPR032710">
    <property type="entry name" value="NTF2-like_dom_sf"/>
</dbReference>
<dbReference type="RefSeq" id="WP_126782810.1">
    <property type="nucleotide sequence ID" value="NZ_PIQC01000008.1"/>
</dbReference>
<keyword evidence="1" id="KW-0732">Signal</keyword>
<gene>
    <name evidence="3" type="ORF">CWI78_10745</name>
</gene>
<dbReference type="Pfam" id="PF14534">
    <property type="entry name" value="DUF4440"/>
    <property type="match status" value="1"/>
</dbReference>
<evidence type="ECO:0000259" key="2">
    <source>
        <dbReference type="Pfam" id="PF14534"/>
    </source>
</evidence>
<evidence type="ECO:0000313" key="3">
    <source>
        <dbReference type="EMBL" id="RUO66980.1"/>
    </source>
</evidence>
<sequence>MRYLLIVFTLLFSVTSLAQDSVEEATTKAVEGFLYGASINSPKAHDRFWAEELTYTSSSGNRFGKEHLMSGMKKAEAKDPDEVKVWYGAEDIEVKQFGDTVVFNFTLTAEEEGKVTKYYYNTGVLIERDGRWQAVNWNATEVPE</sequence>
<dbReference type="Proteomes" id="UP000288058">
    <property type="component" value="Unassembled WGS sequence"/>
</dbReference>
<protein>
    <submittedName>
        <fullName evidence="3">Nuclear transport factor 2 family protein</fullName>
    </submittedName>
</protein>
<dbReference type="AlphaFoldDB" id="A0A432YUI5"/>
<dbReference type="InterPro" id="IPR027843">
    <property type="entry name" value="DUF4440"/>
</dbReference>
<comment type="caution">
    <text evidence="3">The sequence shown here is derived from an EMBL/GenBank/DDBJ whole genome shotgun (WGS) entry which is preliminary data.</text>
</comment>
<dbReference type="EMBL" id="PIQC01000008">
    <property type="protein sequence ID" value="RUO66980.1"/>
    <property type="molecule type" value="Genomic_DNA"/>
</dbReference>
<dbReference type="OrthoDB" id="5768302at2"/>
<feature type="domain" description="DUF4440" evidence="2">
    <location>
        <begin position="41"/>
        <end position="133"/>
    </location>
</feature>
<dbReference type="Gene3D" id="3.10.450.50">
    <property type="match status" value="1"/>
</dbReference>
<accession>A0A432YUI5</accession>
<name>A0A432YUI5_9GAMM</name>